<dbReference type="InterPro" id="IPR001957">
    <property type="entry name" value="Chromosome_initiator_DnaA"/>
</dbReference>
<dbReference type="InterPro" id="IPR018312">
    <property type="entry name" value="Chromosome_initiator_DnaA_CS"/>
</dbReference>
<dbReference type="HAMAP" id="MF_00377">
    <property type="entry name" value="DnaA_bact"/>
    <property type="match status" value="1"/>
</dbReference>
<dbReference type="InterPro" id="IPR027417">
    <property type="entry name" value="P-loop_NTPase"/>
</dbReference>
<protein>
    <recommendedName>
        <fullName evidence="8 9">Chromosomal replication initiator protein DnaA</fullName>
    </recommendedName>
</protein>
<keyword evidence="7 8" id="KW-0238">DNA-binding</keyword>
<dbReference type="GO" id="GO:0006270">
    <property type="term" value="P:DNA replication initiation"/>
    <property type="evidence" value="ECO:0007669"/>
    <property type="project" value="UniProtKB-UniRule"/>
</dbReference>
<dbReference type="EMBL" id="FOYZ01000018">
    <property type="protein sequence ID" value="SFS04766.1"/>
    <property type="molecule type" value="Genomic_DNA"/>
</dbReference>
<accession>A0A1I6LMP3</accession>
<proteinExistence type="inferred from homology"/>
<gene>
    <name evidence="8" type="primary">dnaA</name>
    <name evidence="14" type="ORF">SAMN05661086_03426</name>
</gene>
<dbReference type="GO" id="GO:0005886">
    <property type="term" value="C:plasma membrane"/>
    <property type="evidence" value="ECO:0007669"/>
    <property type="project" value="TreeGrafter"/>
</dbReference>
<evidence type="ECO:0000259" key="13">
    <source>
        <dbReference type="SMART" id="SM00760"/>
    </source>
</evidence>
<evidence type="ECO:0000256" key="10">
    <source>
        <dbReference type="RuleBase" id="RU000577"/>
    </source>
</evidence>
<feature type="region of interest" description="Domain I, interacts with DnaA modulators" evidence="8">
    <location>
        <begin position="1"/>
        <end position="95"/>
    </location>
</feature>
<feature type="binding site" evidence="8">
    <location>
        <position position="163"/>
    </location>
    <ligand>
        <name>ATP</name>
        <dbReference type="ChEBI" id="CHEBI:30616"/>
    </ligand>
</feature>
<dbReference type="SMART" id="SM00382">
    <property type="entry name" value="AAA"/>
    <property type="match status" value="1"/>
</dbReference>
<evidence type="ECO:0000256" key="3">
    <source>
        <dbReference type="ARBA" id="ARBA00022705"/>
    </source>
</evidence>
<dbReference type="SUPFAM" id="SSF52540">
    <property type="entry name" value="P-loop containing nucleoside triphosphate hydrolases"/>
    <property type="match status" value="1"/>
</dbReference>
<dbReference type="InterPro" id="IPR003593">
    <property type="entry name" value="AAA+_ATPase"/>
</dbReference>
<dbReference type="CDD" id="cd00009">
    <property type="entry name" value="AAA"/>
    <property type="match status" value="1"/>
</dbReference>
<keyword evidence="2 8" id="KW-0963">Cytoplasm</keyword>
<reference evidence="14 15" key="1">
    <citation type="submission" date="2016-10" db="EMBL/GenBank/DDBJ databases">
        <authorList>
            <person name="de Groot N.N."/>
        </authorList>
    </citation>
    <scope>NUCLEOTIDE SEQUENCE [LARGE SCALE GENOMIC DNA]</scope>
    <source>
        <strain evidence="14 15">743A</strain>
    </source>
</reference>
<dbReference type="PANTHER" id="PTHR30050:SF2">
    <property type="entry name" value="CHROMOSOMAL REPLICATION INITIATOR PROTEIN DNAA"/>
    <property type="match status" value="1"/>
</dbReference>
<dbReference type="InterPro" id="IPR013159">
    <property type="entry name" value="DnaA_C"/>
</dbReference>
<dbReference type="PANTHER" id="PTHR30050">
    <property type="entry name" value="CHROMOSOMAL REPLICATION INITIATOR PROTEIN DNAA"/>
    <property type="match status" value="1"/>
</dbReference>
<dbReference type="Proteomes" id="UP000199659">
    <property type="component" value="Unassembled WGS sequence"/>
</dbReference>
<comment type="subunit">
    <text evidence="8">Oligomerizes as a right-handed, spiral filament on DNA at oriC.</text>
</comment>
<dbReference type="GO" id="GO:0008289">
    <property type="term" value="F:lipid binding"/>
    <property type="evidence" value="ECO:0007669"/>
    <property type="project" value="UniProtKB-KW"/>
</dbReference>
<dbReference type="OrthoDB" id="9807019at2"/>
<dbReference type="InterPro" id="IPR038454">
    <property type="entry name" value="DnaA_N_sf"/>
</dbReference>
<evidence type="ECO:0000313" key="14">
    <source>
        <dbReference type="EMBL" id="SFS04766.1"/>
    </source>
</evidence>
<dbReference type="Gene3D" id="1.10.8.60">
    <property type="match status" value="1"/>
</dbReference>
<dbReference type="GO" id="GO:0005737">
    <property type="term" value="C:cytoplasm"/>
    <property type="evidence" value="ECO:0007669"/>
    <property type="project" value="UniProtKB-SubCell"/>
</dbReference>
<comment type="subcellular location">
    <subcellularLocation>
        <location evidence="8">Cytoplasm</location>
    </subcellularLocation>
</comment>
<evidence type="ECO:0000256" key="8">
    <source>
        <dbReference type="HAMAP-Rule" id="MF_00377"/>
    </source>
</evidence>
<feature type="domain" description="Chromosomal replication initiator DnaA C-terminal" evidence="13">
    <location>
        <begin position="364"/>
        <end position="433"/>
    </location>
</feature>
<dbReference type="AlphaFoldDB" id="A0A1I6LMP3"/>
<keyword evidence="5 8" id="KW-0067">ATP-binding</keyword>
<keyword evidence="4 8" id="KW-0547">Nucleotide-binding</keyword>
<dbReference type="InterPro" id="IPR020591">
    <property type="entry name" value="Chromosome_initiator_DnaA-like"/>
</dbReference>
<comment type="function">
    <text evidence="8 10">Plays an essential role in the initiation and regulation of chromosomal replication. ATP-DnaA binds to the origin of replication (oriC) to initiate formation of the DNA replication initiation complex once per cell cycle. Binds the DnaA box (a 9 base pair repeat at the origin) and separates the double-stranded (ds)DNA. Forms a right-handed helical filament on oriC DNA; dsDNA binds to the exterior of the filament while single-stranded (ss)DNA is stabiized in the filament's interior. The ATP-DnaA-oriC complex binds and stabilizes one strand of the AT-rich DNA unwinding element (DUE), permitting loading of DNA polymerase. After initiation quickly degrades to an ADP-DnaA complex that is not apt for DNA replication. Binds acidic phospholipids.</text>
</comment>
<dbReference type="PRINTS" id="PR00051">
    <property type="entry name" value="DNAA"/>
</dbReference>
<evidence type="ECO:0000256" key="2">
    <source>
        <dbReference type="ARBA" id="ARBA00022490"/>
    </source>
</evidence>
<feature type="binding site" evidence="8">
    <location>
        <position position="161"/>
    </location>
    <ligand>
        <name>ATP</name>
        <dbReference type="ChEBI" id="CHEBI:30616"/>
    </ligand>
</feature>
<dbReference type="RefSeq" id="WP_092563636.1">
    <property type="nucleotide sequence ID" value="NZ_FOYZ01000018.1"/>
</dbReference>
<dbReference type="PROSITE" id="PS01008">
    <property type="entry name" value="DNAA"/>
    <property type="match status" value="1"/>
</dbReference>
<evidence type="ECO:0000256" key="5">
    <source>
        <dbReference type="ARBA" id="ARBA00022840"/>
    </source>
</evidence>
<dbReference type="Pfam" id="PF00308">
    <property type="entry name" value="Bac_DnaA"/>
    <property type="match status" value="1"/>
</dbReference>
<organism evidence="14 15">
    <name type="scientific">Anaeromicropila populeti</name>
    <dbReference type="NCBI Taxonomy" id="37658"/>
    <lineage>
        <taxon>Bacteria</taxon>
        <taxon>Bacillati</taxon>
        <taxon>Bacillota</taxon>
        <taxon>Clostridia</taxon>
        <taxon>Lachnospirales</taxon>
        <taxon>Lachnospiraceae</taxon>
        <taxon>Anaeromicropila</taxon>
    </lineage>
</organism>
<feature type="region of interest" description="Domain IV, binds dsDNA" evidence="8">
    <location>
        <begin position="336"/>
        <end position="457"/>
    </location>
</feature>
<dbReference type="GO" id="GO:0006275">
    <property type="term" value="P:regulation of DNA replication"/>
    <property type="evidence" value="ECO:0007669"/>
    <property type="project" value="UniProtKB-UniRule"/>
</dbReference>
<name>A0A1I6LMP3_9FIRM</name>
<comment type="caution">
    <text evidence="8">Lacks conserved residue(s) required for the propagation of feature annotation.</text>
</comment>
<dbReference type="CDD" id="cd06571">
    <property type="entry name" value="Bac_DnaA_C"/>
    <property type="match status" value="1"/>
</dbReference>
<evidence type="ECO:0000256" key="6">
    <source>
        <dbReference type="ARBA" id="ARBA00023121"/>
    </source>
</evidence>
<dbReference type="Gene3D" id="3.30.300.180">
    <property type="match status" value="1"/>
</dbReference>
<dbReference type="Gene3D" id="1.10.1750.10">
    <property type="match status" value="1"/>
</dbReference>
<evidence type="ECO:0000259" key="12">
    <source>
        <dbReference type="SMART" id="SM00382"/>
    </source>
</evidence>
<dbReference type="Pfam" id="PF08299">
    <property type="entry name" value="Bac_DnaA_C"/>
    <property type="match status" value="1"/>
</dbReference>
<dbReference type="FunFam" id="1.10.8.60:FF:000003">
    <property type="entry name" value="Chromosomal replication initiator protein DnaA"/>
    <property type="match status" value="1"/>
</dbReference>
<keyword evidence="6 8" id="KW-0446">Lipid-binding</keyword>
<evidence type="ECO:0000256" key="1">
    <source>
        <dbReference type="ARBA" id="ARBA00006583"/>
    </source>
</evidence>
<evidence type="ECO:0000313" key="15">
    <source>
        <dbReference type="Proteomes" id="UP000199659"/>
    </source>
</evidence>
<feature type="binding site" evidence="8">
    <location>
        <position position="159"/>
    </location>
    <ligand>
        <name>ATP</name>
        <dbReference type="ChEBI" id="CHEBI:30616"/>
    </ligand>
</feature>
<evidence type="ECO:0000256" key="4">
    <source>
        <dbReference type="ARBA" id="ARBA00022741"/>
    </source>
</evidence>
<keyword evidence="15" id="KW-1185">Reference proteome</keyword>
<feature type="binding site" evidence="8">
    <location>
        <position position="162"/>
    </location>
    <ligand>
        <name>ATP</name>
        <dbReference type="ChEBI" id="CHEBI:30616"/>
    </ligand>
</feature>
<dbReference type="InterPro" id="IPR010921">
    <property type="entry name" value="Trp_repressor/repl_initiator"/>
</dbReference>
<dbReference type="NCBIfam" id="TIGR00362">
    <property type="entry name" value="DnaA"/>
    <property type="match status" value="1"/>
</dbReference>
<dbReference type="InterPro" id="IPR013317">
    <property type="entry name" value="DnaA_dom"/>
</dbReference>
<evidence type="ECO:0000256" key="7">
    <source>
        <dbReference type="ARBA" id="ARBA00023125"/>
    </source>
</evidence>
<feature type="domain" description="AAA+ ATPase" evidence="12">
    <location>
        <begin position="148"/>
        <end position="280"/>
    </location>
</feature>
<dbReference type="SUPFAM" id="SSF48295">
    <property type="entry name" value="TrpR-like"/>
    <property type="match status" value="1"/>
</dbReference>
<dbReference type="GO" id="GO:0005524">
    <property type="term" value="F:ATP binding"/>
    <property type="evidence" value="ECO:0007669"/>
    <property type="project" value="UniProtKB-UniRule"/>
</dbReference>
<comment type="domain">
    <text evidence="8">Domain I is involved in oligomerization and binding regulators, domain II is flexibile and of varying length in different bacteria, domain III forms the AAA+ region, while domain IV binds dsDNA.</text>
</comment>
<dbReference type="SMART" id="SM00760">
    <property type="entry name" value="Bac_DnaA_C"/>
    <property type="match status" value="1"/>
</dbReference>
<sequence>MEDIIQKKWDEILEYLKIEHGITDVSFRTWLQALDVFSVVDHLITISINDSKIGDSKKYIVNKFGIPLKVSIEEIIGESFDIEFELSSDLKNRQPAPAALVKSKQEPSNDLKYPFLNPRYTFETFVVGNNNSLAHAASLAVAEAPAEVYNPLFIYGGVGLGKTHLMHSIAHYILAQNPNTKVLYVTSETFTNELIEAIRNRSDTTSIAEFRKKYRNIDVLLIDDIQFIIGKESTQEEFFHTFNTLHESKKQIIISSDKPPKEFETLEERLRSRFEWGLPVDIQSPDYETRMAILKKKEELDGLSIDNEVLKYIATNIKSNIRELEGALTKIVALSRLKNKDVDVVLAEEALKDLISPNNKRDITVELISEIIAEHFGIQPTDIVSSKKSRNIAYPRQISMYLCRELTDLSLKDIGKKLGNRDHTTVLHGIMKIQNDLETDDSLQNTIGVLKKKINPQ</sequence>
<dbReference type="GO" id="GO:0003688">
    <property type="term" value="F:DNA replication origin binding"/>
    <property type="evidence" value="ECO:0007669"/>
    <property type="project" value="UniProtKB-UniRule"/>
</dbReference>
<dbReference type="Gene3D" id="3.40.50.300">
    <property type="entry name" value="P-loop containing nucleotide triphosphate hydrolases"/>
    <property type="match status" value="1"/>
</dbReference>
<dbReference type="STRING" id="37658.SAMN05661086_03426"/>
<evidence type="ECO:0000256" key="11">
    <source>
        <dbReference type="RuleBase" id="RU004227"/>
    </source>
</evidence>
<evidence type="ECO:0000256" key="9">
    <source>
        <dbReference type="NCBIfam" id="TIGR00362"/>
    </source>
</evidence>
<comment type="similarity">
    <text evidence="1 8 11">Belongs to the DnaA family.</text>
</comment>
<dbReference type="FunFam" id="3.40.50.300:FF:000150">
    <property type="entry name" value="Chromosomal replication initiator protein DnaA"/>
    <property type="match status" value="1"/>
</dbReference>
<keyword evidence="3 8" id="KW-0235">DNA replication</keyword>